<evidence type="ECO:0000256" key="2">
    <source>
        <dbReference type="ARBA" id="ARBA00023125"/>
    </source>
</evidence>
<dbReference type="GO" id="GO:0003677">
    <property type="term" value="F:DNA binding"/>
    <property type="evidence" value="ECO:0007669"/>
    <property type="project" value="UniProtKB-KW"/>
</dbReference>
<name>A0A8J3FET8_9ACTN</name>
<organism evidence="5 6">
    <name type="scientific">Pilimelia anulata</name>
    <dbReference type="NCBI Taxonomy" id="53371"/>
    <lineage>
        <taxon>Bacteria</taxon>
        <taxon>Bacillati</taxon>
        <taxon>Actinomycetota</taxon>
        <taxon>Actinomycetes</taxon>
        <taxon>Micromonosporales</taxon>
        <taxon>Micromonosporaceae</taxon>
        <taxon>Pilimelia</taxon>
    </lineage>
</organism>
<evidence type="ECO:0000313" key="5">
    <source>
        <dbReference type="EMBL" id="GGK10122.1"/>
    </source>
</evidence>
<dbReference type="Gene3D" id="3.40.50.2300">
    <property type="match status" value="1"/>
</dbReference>
<gene>
    <name evidence="5" type="ORF">GCM10010123_45080</name>
</gene>
<dbReference type="InterPro" id="IPR016032">
    <property type="entry name" value="Sig_transdc_resp-reg_C-effctor"/>
</dbReference>
<dbReference type="PANTHER" id="PTHR44688:SF16">
    <property type="entry name" value="DNA-BINDING TRANSCRIPTIONAL ACTIVATOR DEVR_DOSR"/>
    <property type="match status" value="1"/>
</dbReference>
<evidence type="ECO:0000259" key="4">
    <source>
        <dbReference type="PROSITE" id="PS50043"/>
    </source>
</evidence>
<evidence type="ECO:0000313" key="6">
    <source>
        <dbReference type="Proteomes" id="UP000649739"/>
    </source>
</evidence>
<dbReference type="SMART" id="SM00421">
    <property type="entry name" value="HTH_LUXR"/>
    <property type="match status" value="1"/>
</dbReference>
<feature type="domain" description="HTH luxR-type" evidence="4">
    <location>
        <begin position="137"/>
        <end position="204"/>
    </location>
</feature>
<dbReference type="RefSeq" id="WP_189172224.1">
    <property type="nucleotide sequence ID" value="NZ_BMQB01000014.1"/>
</dbReference>
<comment type="caution">
    <text evidence="5">The sequence shown here is derived from an EMBL/GenBank/DDBJ whole genome shotgun (WGS) entry which is preliminary data.</text>
</comment>
<dbReference type="PRINTS" id="PR00038">
    <property type="entry name" value="HTHLUXR"/>
</dbReference>
<dbReference type="SUPFAM" id="SSF46894">
    <property type="entry name" value="C-terminal effector domain of the bipartite response regulators"/>
    <property type="match status" value="1"/>
</dbReference>
<dbReference type="Proteomes" id="UP000649739">
    <property type="component" value="Unassembled WGS sequence"/>
</dbReference>
<dbReference type="AlphaFoldDB" id="A0A8J3FET8"/>
<evidence type="ECO:0000256" key="1">
    <source>
        <dbReference type="ARBA" id="ARBA00023015"/>
    </source>
</evidence>
<dbReference type="CDD" id="cd06170">
    <property type="entry name" value="LuxR_C_like"/>
    <property type="match status" value="1"/>
</dbReference>
<dbReference type="InterPro" id="IPR000792">
    <property type="entry name" value="Tscrpt_reg_LuxR_C"/>
</dbReference>
<keyword evidence="1" id="KW-0805">Transcription regulation</keyword>
<dbReference type="EMBL" id="BMQB01000014">
    <property type="protein sequence ID" value="GGK10122.1"/>
    <property type="molecule type" value="Genomic_DNA"/>
</dbReference>
<reference evidence="5" key="2">
    <citation type="submission" date="2020-09" db="EMBL/GenBank/DDBJ databases">
        <authorList>
            <person name="Sun Q."/>
            <person name="Ohkuma M."/>
        </authorList>
    </citation>
    <scope>NUCLEOTIDE SEQUENCE</scope>
    <source>
        <strain evidence="5">JCM 3090</strain>
    </source>
</reference>
<dbReference type="PROSITE" id="PS50043">
    <property type="entry name" value="HTH_LUXR_2"/>
    <property type="match status" value="1"/>
</dbReference>
<accession>A0A8J3FET8</accession>
<evidence type="ECO:0000256" key="3">
    <source>
        <dbReference type="ARBA" id="ARBA00023163"/>
    </source>
</evidence>
<dbReference type="Pfam" id="PF00196">
    <property type="entry name" value="GerE"/>
    <property type="match status" value="1"/>
</dbReference>
<protein>
    <submittedName>
        <fullName evidence="5">Helix-turn-helix transcriptional regulator</fullName>
    </submittedName>
</protein>
<keyword evidence="6" id="KW-1185">Reference proteome</keyword>
<sequence>MERVAVSVHAVDPISRLGMETQLRPRPELRIAEDDTADTGIGLVVVERLDEEGTTLLRKLHRGGTRRLILVPAAIDDVGLSSAVEHGVVALVRRREASAERMAHVIMAVSRGEGALPADLLARLMAQMGRLQRQVLEPRGLNLLGLSTREIDVLRLVADGRDTREIAAELAYSERTVKNILHDVTRRLQLRNRAHAVAYALRNGLI</sequence>
<keyword evidence="3" id="KW-0804">Transcription</keyword>
<proteinExistence type="predicted"/>
<dbReference type="PANTHER" id="PTHR44688">
    <property type="entry name" value="DNA-BINDING TRANSCRIPTIONAL ACTIVATOR DEVR_DOSR"/>
    <property type="match status" value="1"/>
</dbReference>
<dbReference type="GO" id="GO:0006355">
    <property type="term" value="P:regulation of DNA-templated transcription"/>
    <property type="evidence" value="ECO:0007669"/>
    <property type="project" value="InterPro"/>
</dbReference>
<keyword evidence="2" id="KW-0238">DNA-binding</keyword>
<reference evidence="5" key="1">
    <citation type="journal article" date="2014" name="Int. J. Syst. Evol. Microbiol.">
        <title>Complete genome sequence of Corynebacterium casei LMG S-19264T (=DSM 44701T), isolated from a smear-ripened cheese.</title>
        <authorList>
            <consortium name="US DOE Joint Genome Institute (JGI-PGF)"/>
            <person name="Walter F."/>
            <person name="Albersmeier A."/>
            <person name="Kalinowski J."/>
            <person name="Ruckert C."/>
        </authorList>
    </citation>
    <scope>NUCLEOTIDE SEQUENCE</scope>
    <source>
        <strain evidence="5">JCM 3090</strain>
    </source>
</reference>